<keyword evidence="3" id="KW-0540">Nuclease</keyword>
<dbReference type="GO" id="GO:0016887">
    <property type="term" value="F:ATP hydrolysis activity"/>
    <property type="evidence" value="ECO:0007669"/>
    <property type="project" value="TreeGrafter"/>
</dbReference>
<dbReference type="Pfam" id="PF18019">
    <property type="entry name" value="Cas3_HD"/>
    <property type="match status" value="1"/>
</dbReference>
<name>A0A1U7CWG2_9BACT</name>
<dbReference type="GO" id="GO:0046872">
    <property type="term" value="F:metal ion binding"/>
    <property type="evidence" value="ECO:0007669"/>
    <property type="project" value="UniProtKB-KW"/>
</dbReference>
<evidence type="ECO:0000256" key="8">
    <source>
        <dbReference type="ARBA" id="ARBA00022840"/>
    </source>
</evidence>
<dbReference type="RefSeq" id="WP_076349609.1">
    <property type="nucleotide sequence ID" value="NZ_CP019082.1"/>
</dbReference>
<feature type="region of interest" description="Disordered" evidence="10">
    <location>
        <begin position="1"/>
        <end position="21"/>
    </location>
</feature>
<dbReference type="GO" id="GO:0004386">
    <property type="term" value="F:helicase activity"/>
    <property type="evidence" value="ECO:0007669"/>
    <property type="project" value="UniProtKB-KW"/>
</dbReference>
<feature type="domain" description="HD Cas3-type" evidence="12">
    <location>
        <begin position="17"/>
        <end position="194"/>
    </location>
</feature>
<dbReference type="InterPro" id="IPR011545">
    <property type="entry name" value="DEAD/DEAH_box_helicase_dom"/>
</dbReference>
<keyword evidence="6" id="KW-0378">Hydrolase</keyword>
<dbReference type="NCBIfam" id="TIGR01596">
    <property type="entry name" value="cas3_HD"/>
    <property type="match status" value="1"/>
</dbReference>
<dbReference type="InterPro" id="IPR052511">
    <property type="entry name" value="ATP-dep_Helicase"/>
</dbReference>
<dbReference type="SUPFAM" id="SSF52540">
    <property type="entry name" value="P-loop containing nucleoside triphosphate hydrolases"/>
    <property type="match status" value="1"/>
</dbReference>
<dbReference type="NCBIfam" id="TIGR01587">
    <property type="entry name" value="cas3_core"/>
    <property type="match status" value="1"/>
</dbReference>
<evidence type="ECO:0000313" key="13">
    <source>
        <dbReference type="EMBL" id="APW63229.1"/>
    </source>
</evidence>
<evidence type="ECO:0000256" key="6">
    <source>
        <dbReference type="ARBA" id="ARBA00022801"/>
    </source>
</evidence>
<dbReference type="STRING" id="1387353.BSF38_04793"/>
<protein>
    <submittedName>
        <fullName evidence="13">Uncharacterized protein</fullName>
    </submittedName>
</protein>
<sequence length="770" mass="85184">MTSDPNFYAHSLPPPRSREDWESLPDHLARVADGDGDELPGASHFAEAFDAAEWGRLLGLWHDLGKYSIPFQNYIRATAGLRDAVHGSEMTGKVDHSTAGAQHAASRGSLGRLIAYCIAGHHAGLPDDEGGEAGLSMRLKKRIEPTDAAPADLLARPLPQPPKLRTTGSRQRQAFAVGFFTRMLFSCLVDADFLATEWFMNTERASQRPGAGATPARLLARLDEHLDKIQSQASDTTVNRHRRQVQATCREKAKLAPGFFSLNVPTGGGKTLASLAFALTHAVEHDLRRVVYAIPFTSIIEQTADTFREALGDDLQSEVLEHHSNLEPDDPQRQSDRSRLAAENFDSPLIVTTNVQLFESLFASRTSRCRKLHRLARSVIILDEAQALPPNLLAPTLAALEELVLNYGVTVLLCTATQPAIEKRDQFPIGLAGVRPIIDEPRTLHQALRRTEVTSVGKLSNEQLVERLRREERCLCIVNSRKHAADLLKLLADPDALHLSAGICAAHRSDVLNEIRLRLKGGSPCRVVSTQVIEAGVDVDFPFVARAAAGLDSVAQAAGRANREGTLLDANGRPRLGQVVVFDYDAKAYPTSRMIEIGAMHFREVTPEHQDDLLSPEAIEAYFGLHYWHQGGDDGHGWDRGREGRSVMRCFGGENGDWPHHQFREAADAYRLIDDAQTPILVPYSERGRELIHELQQMPDEPPPGELRAFDRKAQRYTVAVYDQALIKLLNNQVLLDFHGRYYLANTIAYDPKLGLTFEAVGLDLELLTL</sequence>
<dbReference type="Pfam" id="PF00270">
    <property type="entry name" value="DEAD"/>
    <property type="match status" value="1"/>
</dbReference>
<dbReference type="PROSITE" id="PS51192">
    <property type="entry name" value="HELICASE_ATP_BIND_1"/>
    <property type="match status" value="1"/>
</dbReference>
<evidence type="ECO:0000256" key="7">
    <source>
        <dbReference type="ARBA" id="ARBA00022806"/>
    </source>
</evidence>
<dbReference type="Gene3D" id="1.10.3210.30">
    <property type="match status" value="1"/>
</dbReference>
<comment type="similarity">
    <text evidence="1">In the N-terminal section; belongs to the CRISPR-associated nuclease Cas3-HD family.</text>
</comment>
<feature type="domain" description="Helicase ATP-binding" evidence="11">
    <location>
        <begin position="251"/>
        <end position="436"/>
    </location>
</feature>
<dbReference type="PANTHER" id="PTHR47962">
    <property type="entry name" value="ATP-DEPENDENT HELICASE LHR-RELATED-RELATED"/>
    <property type="match status" value="1"/>
</dbReference>
<keyword evidence="8" id="KW-0067">ATP-binding</keyword>
<keyword evidence="14" id="KW-1185">Reference proteome</keyword>
<keyword evidence="7" id="KW-0347">Helicase</keyword>
<dbReference type="GO" id="GO:0005524">
    <property type="term" value="F:ATP binding"/>
    <property type="evidence" value="ECO:0007669"/>
    <property type="project" value="UniProtKB-KW"/>
</dbReference>
<evidence type="ECO:0000256" key="4">
    <source>
        <dbReference type="ARBA" id="ARBA00022723"/>
    </source>
</evidence>
<keyword evidence="5" id="KW-0547">Nucleotide-binding</keyword>
<reference evidence="14" key="1">
    <citation type="submission" date="2016-12" db="EMBL/GenBank/DDBJ databases">
        <title>Comparative genomics of four Isosphaeraceae planctomycetes: a common pool of plasmids and glycoside hydrolase genes.</title>
        <authorList>
            <person name="Ivanova A."/>
        </authorList>
    </citation>
    <scope>NUCLEOTIDE SEQUENCE [LARGE SCALE GENOMIC DNA]</scope>
    <source>
        <strain evidence="14">PX4</strain>
    </source>
</reference>
<dbReference type="InterPro" id="IPR054712">
    <property type="entry name" value="Cas3-like_dom"/>
</dbReference>
<dbReference type="Proteomes" id="UP000186309">
    <property type="component" value="Chromosome"/>
</dbReference>
<dbReference type="SMART" id="SM00487">
    <property type="entry name" value="DEXDc"/>
    <property type="match status" value="1"/>
</dbReference>
<comment type="similarity">
    <text evidence="2">In the central section; belongs to the CRISPR-associated helicase Cas3 family.</text>
</comment>
<dbReference type="Pfam" id="PF22590">
    <property type="entry name" value="Cas3-like_C_2"/>
    <property type="match status" value="1"/>
</dbReference>
<keyword evidence="9" id="KW-0051">Antiviral defense</keyword>
<gene>
    <name evidence="13" type="ORF">BSF38_04793</name>
</gene>
<dbReference type="GO" id="GO:0003677">
    <property type="term" value="F:DNA binding"/>
    <property type="evidence" value="ECO:0007669"/>
    <property type="project" value="TreeGrafter"/>
</dbReference>
<evidence type="ECO:0000256" key="1">
    <source>
        <dbReference type="ARBA" id="ARBA00006847"/>
    </source>
</evidence>
<dbReference type="InterPro" id="IPR027417">
    <property type="entry name" value="P-loop_NTPase"/>
</dbReference>
<dbReference type="InterPro" id="IPR006474">
    <property type="entry name" value="Helicase_Cas3_CRISPR-ass_core"/>
</dbReference>
<dbReference type="GO" id="GO:0051607">
    <property type="term" value="P:defense response to virus"/>
    <property type="evidence" value="ECO:0007669"/>
    <property type="project" value="UniProtKB-KW"/>
</dbReference>
<dbReference type="AlphaFoldDB" id="A0A1U7CWG2"/>
<dbReference type="GO" id="GO:0004518">
    <property type="term" value="F:nuclease activity"/>
    <property type="evidence" value="ECO:0007669"/>
    <property type="project" value="UniProtKB-KW"/>
</dbReference>
<proteinExistence type="inferred from homology"/>
<dbReference type="KEGG" id="pbor:BSF38_04793"/>
<dbReference type="CDD" id="cd17930">
    <property type="entry name" value="DEXHc_cas3"/>
    <property type="match status" value="1"/>
</dbReference>
<evidence type="ECO:0000313" key="14">
    <source>
        <dbReference type="Proteomes" id="UP000186309"/>
    </source>
</evidence>
<evidence type="ECO:0000256" key="2">
    <source>
        <dbReference type="ARBA" id="ARBA00009046"/>
    </source>
</evidence>
<dbReference type="Gene3D" id="3.40.50.300">
    <property type="entry name" value="P-loop containing nucleotide triphosphate hydrolases"/>
    <property type="match status" value="2"/>
</dbReference>
<evidence type="ECO:0000259" key="12">
    <source>
        <dbReference type="PROSITE" id="PS51643"/>
    </source>
</evidence>
<evidence type="ECO:0000256" key="5">
    <source>
        <dbReference type="ARBA" id="ARBA00022741"/>
    </source>
</evidence>
<evidence type="ECO:0000256" key="3">
    <source>
        <dbReference type="ARBA" id="ARBA00022722"/>
    </source>
</evidence>
<dbReference type="PANTHER" id="PTHR47962:SF5">
    <property type="entry name" value="ATP-DEPENDENT HELICASE LHR-RELATED"/>
    <property type="match status" value="1"/>
</dbReference>
<dbReference type="InterPro" id="IPR014001">
    <property type="entry name" value="Helicase_ATP-bd"/>
</dbReference>
<evidence type="ECO:0000259" key="11">
    <source>
        <dbReference type="PROSITE" id="PS51192"/>
    </source>
</evidence>
<dbReference type="OrthoDB" id="9810236at2"/>
<dbReference type="InterPro" id="IPR038257">
    <property type="entry name" value="CRISPR-assoc_Cas3_HD_sf"/>
</dbReference>
<evidence type="ECO:0000256" key="10">
    <source>
        <dbReference type="SAM" id="MobiDB-lite"/>
    </source>
</evidence>
<keyword evidence="4" id="KW-0479">Metal-binding</keyword>
<dbReference type="EMBL" id="CP019082">
    <property type="protein sequence ID" value="APW63229.1"/>
    <property type="molecule type" value="Genomic_DNA"/>
</dbReference>
<dbReference type="CDD" id="cd09641">
    <property type="entry name" value="Cas3''_I"/>
    <property type="match status" value="1"/>
</dbReference>
<organism evidence="13 14">
    <name type="scientific">Paludisphaera borealis</name>
    <dbReference type="NCBI Taxonomy" id="1387353"/>
    <lineage>
        <taxon>Bacteria</taxon>
        <taxon>Pseudomonadati</taxon>
        <taxon>Planctomycetota</taxon>
        <taxon>Planctomycetia</taxon>
        <taxon>Isosphaerales</taxon>
        <taxon>Isosphaeraceae</taxon>
        <taxon>Paludisphaera</taxon>
    </lineage>
</organism>
<dbReference type="InterPro" id="IPR006483">
    <property type="entry name" value="CRISPR-assoc_Cas3_HD"/>
</dbReference>
<evidence type="ECO:0000256" key="9">
    <source>
        <dbReference type="ARBA" id="ARBA00023118"/>
    </source>
</evidence>
<dbReference type="PROSITE" id="PS51643">
    <property type="entry name" value="HD_CAS3"/>
    <property type="match status" value="1"/>
</dbReference>
<accession>A0A1U7CWG2</accession>